<evidence type="ECO:0000313" key="3">
    <source>
        <dbReference type="Proteomes" id="UP000195981"/>
    </source>
</evidence>
<feature type="transmembrane region" description="Helical" evidence="1">
    <location>
        <begin position="196"/>
        <end position="222"/>
    </location>
</feature>
<feature type="transmembrane region" description="Helical" evidence="1">
    <location>
        <begin position="45"/>
        <end position="64"/>
    </location>
</feature>
<keyword evidence="1" id="KW-1133">Transmembrane helix</keyword>
<protein>
    <submittedName>
        <fullName evidence="2">Uncharacterized protein</fullName>
    </submittedName>
</protein>
<feature type="transmembrane region" description="Helical" evidence="1">
    <location>
        <begin position="168"/>
        <end position="184"/>
    </location>
</feature>
<gene>
    <name evidence="2" type="ORF">FM110_10300</name>
</gene>
<evidence type="ECO:0000313" key="2">
    <source>
        <dbReference type="EMBL" id="SLM93709.1"/>
    </source>
</evidence>
<proteinExistence type="predicted"/>
<accession>A0A1X6X458</accession>
<sequence>MTAVAAPSHARRGRMLRNHLAEVGRLRLLDLILGVLLIVEMGMPGLGVPINAVVLLAIMVLALSRRPDRYIPALEWLIPIMVLALAYLALMSVIVDQHDYALDWKRRLIRMALTVAALCLMPTGRIHLRSLILGMWGGLAANIPVWLAGLNADQYAGYLTGLLVDKNVAGLAYAVAVFAVLAVVKGRGPRVVLCSVLLAGLWLSGSRTSLAACAAGLLWALLAPHLHTILRWALGGVIYIAIQLVSEDFSRIGRFSDRVGSDLLRYRIDNASLQAVHEAGFWGKGLGEAVALINGNGWFFHNSYWTALVEGGWPWLTVLLLVTGVFVMRPFASGHPTRQEAIIQAGAVVLFVCSSRLGEVFMTVYWMIIIALALAQWSVPREEADHGRAELAWRTG</sequence>
<feature type="transmembrane region" description="Helical" evidence="1">
    <location>
        <begin position="131"/>
        <end position="148"/>
    </location>
</feature>
<keyword evidence="1" id="KW-0472">Membrane</keyword>
<dbReference type="EMBL" id="FWFG01000092">
    <property type="protein sequence ID" value="SLM93709.1"/>
    <property type="molecule type" value="Genomic_DNA"/>
</dbReference>
<keyword evidence="1" id="KW-0812">Transmembrane</keyword>
<feature type="transmembrane region" description="Helical" evidence="1">
    <location>
        <begin position="76"/>
        <end position="95"/>
    </location>
</feature>
<reference evidence="2 3" key="1">
    <citation type="submission" date="2017-02" db="EMBL/GenBank/DDBJ databases">
        <authorList>
            <person name="Peterson S.W."/>
        </authorList>
    </citation>
    <scope>NUCLEOTIDE SEQUENCE [LARGE SCALE GENOMIC DNA]</scope>
    <source>
        <strain evidence="2 3">CIP104813</strain>
    </source>
</reference>
<keyword evidence="3" id="KW-1185">Reference proteome</keyword>
<dbReference type="RefSeq" id="WP_087104679.1">
    <property type="nucleotide sequence ID" value="NZ_FWFG01000092.1"/>
</dbReference>
<feature type="transmembrane region" description="Helical" evidence="1">
    <location>
        <begin position="312"/>
        <end position="329"/>
    </location>
</feature>
<evidence type="ECO:0000256" key="1">
    <source>
        <dbReference type="SAM" id="Phobius"/>
    </source>
</evidence>
<dbReference type="OrthoDB" id="3767297at2"/>
<dbReference type="AlphaFoldDB" id="A0A1X6X458"/>
<dbReference type="Proteomes" id="UP000195981">
    <property type="component" value="Unassembled WGS sequence"/>
</dbReference>
<name>A0A1X6X458_9MICO</name>
<organism evidence="2 3">
    <name type="scientific">Brachybacterium nesterenkovii</name>
    <dbReference type="NCBI Taxonomy" id="47847"/>
    <lineage>
        <taxon>Bacteria</taxon>
        <taxon>Bacillati</taxon>
        <taxon>Actinomycetota</taxon>
        <taxon>Actinomycetes</taxon>
        <taxon>Micrococcales</taxon>
        <taxon>Dermabacteraceae</taxon>
        <taxon>Brachybacterium</taxon>
    </lineage>
</organism>